<reference evidence="2 3" key="1">
    <citation type="journal article" date="2019" name="Sci. Rep.">
        <title>Orb-weaving spider Araneus ventricosus genome elucidates the spidroin gene catalogue.</title>
        <authorList>
            <person name="Kono N."/>
            <person name="Nakamura H."/>
            <person name="Ohtoshi R."/>
            <person name="Moran D.A.P."/>
            <person name="Shinohara A."/>
            <person name="Yoshida Y."/>
            <person name="Fujiwara M."/>
            <person name="Mori M."/>
            <person name="Tomita M."/>
            <person name="Arakawa K."/>
        </authorList>
    </citation>
    <scope>NUCLEOTIDE SEQUENCE [LARGE SCALE GENOMIC DNA]</scope>
</reference>
<proteinExistence type="predicted"/>
<evidence type="ECO:0000313" key="2">
    <source>
        <dbReference type="EMBL" id="GBM07680.1"/>
    </source>
</evidence>
<organism evidence="2 3">
    <name type="scientific">Araneus ventricosus</name>
    <name type="common">Orbweaver spider</name>
    <name type="synonym">Epeira ventricosa</name>
    <dbReference type="NCBI Taxonomy" id="182803"/>
    <lineage>
        <taxon>Eukaryota</taxon>
        <taxon>Metazoa</taxon>
        <taxon>Ecdysozoa</taxon>
        <taxon>Arthropoda</taxon>
        <taxon>Chelicerata</taxon>
        <taxon>Arachnida</taxon>
        <taxon>Araneae</taxon>
        <taxon>Araneomorphae</taxon>
        <taxon>Entelegynae</taxon>
        <taxon>Araneoidea</taxon>
        <taxon>Araneidae</taxon>
        <taxon>Araneus</taxon>
    </lineage>
</organism>
<keyword evidence="1" id="KW-0472">Membrane</keyword>
<keyword evidence="1" id="KW-0812">Transmembrane</keyword>
<evidence type="ECO:0000256" key="1">
    <source>
        <dbReference type="SAM" id="Phobius"/>
    </source>
</evidence>
<dbReference type="AlphaFoldDB" id="A0A4Y2CTD7"/>
<feature type="transmembrane region" description="Helical" evidence="1">
    <location>
        <begin position="57"/>
        <end position="75"/>
    </location>
</feature>
<gene>
    <name evidence="2" type="ORF">AVEN_228179_1</name>
</gene>
<keyword evidence="3" id="KW-1185">Reference proteome</keyword>
<dbReference type="EMBL" id="BGPR01000245">
    <property type="protein sequence ID" value="GBM07680.1"/>
    <property type="molecule type" value="Genomic_DNA"/>
</dbReference>
<name>A0A4Y2CTD7_ARAVE</name>
<dbReference type="OrthoDB" id="6630138at2759"/>
<sequence>MSVIGCEKWSIFFLLKVSLHPMNWAREDIIFFTEHGPFPAYLKRFGLARNDFCTCGGFLPSLQLLLFAFLLPSLGRQLREISMRSCRCSVCFLLLMDSQNPRVGQSGGNPLDEWCTVVPSVSIGWCLATFVVRSP</sequence>
<evidence type="ECO:0000313" key="3">
    <source>
        <dbReference type="Proteomes" id="UP000499080"/>
    </source>
</evidence>
<accession>A0A4Y2CTD7</accession>
<protein>
    <submittedName>
        <fullName evidence="2">Uncharacterized protein</fullName>
    </submittedName>
</protein>
<keyword evidence="1" id="KW-1133">Transmembrane helix</keyword>
<comment type="caution">
    <text evidence="2">The sequence shown here is derived from an EMBL/GenBank/DDBJ whole genome shotgun (WGS) entry which is preliminary data.</text>
</comment>
<dbReference type="Proteomes" id="UP000499080">
    <property type="component" value="Unassembled WGS sequence"/>
</dbReference>